<evidence type="ECO:0000313" key="2">
    <source>
        <dbReference type="Proteomes" id="UP001279642"/>
    </source>
</evidence>
<proteinExistence type="predicted"/>
<accession>A0ABU5EES7</accession>
<gene>
    <name evidence="1" type="ORF">SMD27_18550</name>
</gene>
<dbReference type="RefSeq" id="WP_320509924.1">
    <property type="nucleotide sequence ID" value="NZ_JAXCLW010000006.1"/>
</dbReference>
<protein>
    <submittedName>
        <fullName evidence="1">PAS domain-containing protein</fullName>
    </submittedName>
</protein>
<dbReference type="EMBL" id="JAXCLW010000006">
    <property type="protein sequence ID" value="MDY0884851.1"/>
    <property type="molecule type" value="Genomic_DNA"/>
</dbReference>
<evidence type="ECO:0000313" key="1">
    <source>
        <dbReference type="EMBL" id="MDY0884851.1"/>
    </source>
</evidence>
<name>A0ABU5EES7_9PROT</name>
<dbReference type="Pfam" id="PF07310">
    <property type="entry name" value="PAS_5"/>
    <property type="match status" value="1"/>
</dbReference>
<organism evidence="1 2">
    <name type="scientific">Dongia soli</name>
    <dbReference type="NCBI Taxonomy" id="600628"/>
    <lineage>
        <taxon>Bacteria</taxon>
        <taxon>Pseudomonadati</taxon>
        <taxon>Pseudomonadota</taxon>
        <taxon>Alphaproteobacteria</taxon>
        <taxon>Rhodospirillales</taxon>
        <taxon>Dongiaceae</taxon>
        <taxon>Dongia</taxon>
    </lineage>
</organism>
<dbReference type="InterPro" id="IPR009922">
    <property type="entry name" value="DUF1457"/>
</dbReference>
<comment type="caution">
    <text evidence="1">The sequence shown here is derived from an EMBL/GenBank/DDBJ whole genome shotgun (WGS) entry which is preliminary data.</text>
</comment>
<sequence>MSKPDIAVHPLDNPEGDIEPRADFIDLSSARISLEPGLRGFLAEATERRWQLFFDYWHDLATSVGRLPGRREVDPVQMPRKLLPNIFLTDVLHEADGRPRFRFRLLGQEIVDYEYTRPGQYLDELVLCPEQHALFEAQYLDCLNLHLRLRAGTLRWRSDVKSVIAYDVLLLPLACDGREVNAMIGLAIYRN</sequence>
<keyword evidence="2" id="KW-1185">Reference proteome</keyword>
<reference evidence="1 2" key="1">
    <citation type="journal article" date="2016" name="Antonie Van Leeuwenhoek">
        <title>Dongia soli sp. nov., isolated from soil from Dokdo, Korea.</title>
        <authorList>
            <person name="Kim D.U."/>
            <person name="Lee H."/>
            <person name="Kim H."/>
            <person name="Kim S.G."/>
            <person name="Ka J.O."/>
        </authorList>
    </citation>
    <scope>NUCLEOTIDE SEQUENCE [LARGE SCALE GENOMIC DNA]</scope>
    <source>
        <strain evidence="1 2">D78</strain>
    </source>
</reference>
<dbReference type="Proteomes" id="UP001279642">
    <property type="component" value="Unassembled WGS sequence"/>
</dbReference>